<evidence type="ECO:0000256" key="1">
    <source>
        <dbReference type="SAM" id="MobiDB-lite"/>
    </source>
</evidence>
<proteinExistence type="predicted"/>
<keyword evidence="3" id="KW-1185">Reference proteome</keyword>
<comment type="caution">
    <text evidence="2">The sequence shown here is derived from an EMBL/GenBank/DDBJ whole genome shotgun (WGS) entry which is preliminary data.</text>
</comment>
<gene>
    <name evidence="2" type="ORF">GCM10022204_10360</name>
</gene>
<evidence type="ECO:0000313" key="3">
    <source>
        <dbReference type="Proteomes" id="UP001500051"/>
    </source>
</evidence>
<dbReference type="Proteomes" id="UP001500051">
    <property type="component" value="Unassembled WGS sequence"/>
</dbReference>
<accession>A0ABP7CU79</accession>
<organism evidence="2 3">
    <name type="scientific">Microlunatus aurantiacus</name>
    <dbReference type="NCBI Taxonomy" id="446786"/>
    <lineage>
        <taxon>Bacteria</taxon>
        <taxon>Bacillati</taxon>
        <taxon>Actinomycetota</taxon>
        <taxon>Actinomycetes</taxon>
        <taxon>Propionibacteriales</taxon>
        <taxon>Propionibacteriaceae</taxon>
        <taxon>Microlunatus</taxon>
    </lineage>
</organism>
<feature type="region of interest" description="Disordered" evidence="1">
    <location>
        <begin position="1"/>
        <end position="110"/>
    </location>
</feature>
<feature type="compositionally biased region" description="Basic and acidic residues" evidence="1">
    <location>
        <begin position="100"/>
        <end position="110"/>
    </location>
</feature>
<reference evidence="3" key="1">
    <citation type="journal article" date="2019" name="Int. J. Syst. Evol. Microbiol.">
        <title>The Global Catalogue of Microorganisms (GCM) 10K type strain sequencing project: providing services to taxonomists for standard genome sequencing and annotation.</title>
        <authorList>
            <consortium name="The Broad Institute Genomics Platform"/>
            <consortium name="The Broad Institute Genome Sequencing Center for Infectious Disease"/>
            <person name="Wu L."/>
            <person name="Ma J."/>
        </authorList>
    </citation>
    <scope>NUCLEOTIDE SEQUENCE [LARGE SCALE GENOMIC DNA]</scope>
    <source>
        <strain evidence="3">JCM 16548</strain>
    </source>
</reference>
<feature type="compositionally biased region" description="Basic residues" evidence="1">
    <location>
        <begin position="55"/>
        <end position="78"/>
    </location>
</feature>
<sequence>MPGPTVPSADGSLWREPAGDFRTTPAAAGADFPTTDDCRTTPATPRVRFSDHGRLPHHPGPRAHRTFRPRAASHHPSHTTRPDFPTTGDFRITPTPRAGLSDHGRRPCVP</sequence>
<name>A0ABP7CU79_9ACTN</name>
<dbReference type="EMBL" id="BAAAYX010000002">
    <property type="protein sequence ID" value="GAA3696273.1"/>
    <property type="molecule type" value="Genomic_DNA"/>
</dbReference>
<protein>
    <submittedName>
        <fullName evidence="2">Uncharacterized protein</fullName>
    </submittedName>
</protein>
<evidence type="ECO:0000313" key="2">
    <source>
        <dbReference type="EMBL" id="GAA3696273.1"/>
    </source>
</evidence>